<proteinExistence type="inferred from homology"/>
<dbReference type="GO" id="GO:0005737">
    <property type="term" value="C:cytoplasm"/>
    <property type="evidence" value="ECO:0007669"/>
    <property type="project" value="TreeGrafter"/>
</dbReference>
<dbReference type="FunFam" id="3.20.20.70:FF:000030">
    <property type="entry name" value="Nicotinate-nucleotide pyrophosphorylase, carboxylating"/>
    <property type="match status" value="1"/>
</dbReference>
<comment type="subunit">
    <text evidence="4">Hexamer formed by 3 homodimers.</text>
</comment>
<evidence type="ECO:0000256" key="10">
    <source>
        <dbReference type="ARBA" id="ARBA00047445"/>
    </source>
</evidence>
<dbReference type="UniPathway" id="UPA00253">
    <property type="reaction ID" value="UER00331"/>
</dbReference>
<dbReference type="KEGG" id="mec:Q7C_281"/>
<dbReference type="EMBL" id="CP003380">
    <property type="protein sequence ID" value="AFJ01460.1"/>
    <property type="molecule type" value="Genomic_DNA"/>
</dbReference>
<dbReference type="GO" id="GO:0004514">
    <property type="term" value="F:nicotinate-nucleotide diphosphorylase (carboxylating) activity"/>
    <property type="evidence" value="ECO:0007669"/>
    <property type="project" value="UniProtKB-EC"/>
</dbReference>
<dbReference type="EC" id="2.4.2.19" evidence="5"/>
<feature type="domain" description="Quinolinate phosphoribosyl transferase C-terminal" evidence="13">
    <location>
        <begin position="115"/>
        <end position="278"/>
    </location>
</feature>
<evidence type="ECO:0000313" key="16">
    <source>
        <dbReference type="Proteomes" id="UP000009145"/>
    </source>
</evidence>
<gene>
    <name evidence="15" type="ordered locus">Q7C_281</name>
</gene>
<evidence type="ECO:0000256" key="9">
    <source>
        <dbReference type="ARBA" id="ARBA00033102"/>
    </source>
</evidence>
<name>I1YEW7_METFJ</name>
<evidence type="ECO:0000259" key="13">
    <source>
        <dbReference type="Pfam" id="PF01729"/>
    </source>
</evidence>
<dbReference type="FunFam" id="3.90.1170.20:FF:000001">
    <property type="entry name" value="Nicotinate-nucleotide diphosphorylase (Carboxylating)"/>
    <property type="match status" value="1"/>
</dbReference>
<organism evidence="15 16">
    <name type="scientific">Methylophaga frappieri (strain ATCC BAA-2434 / DSM 25690 / JAM7)</name>
    <dbReference type="NCBI Taxonomy" id="754477"/>
    <lineage>
        <taxon>Bacteria</taxon>
        <taxon>Pseudomonadati</taxon>
        <taxon>Pseudomonadota</taxon>
        <taxon>Gammaproteobacteria</taxon>
        <taxon>Thiotrichales</taxon>
        <taxon>Piscirickettsiaceae</taxon>
        <taxon>Methylophaga</taxon>
    </lineage>
</organism>
<evidence type="ECO:0000256" key="12">
    <source>
        <dbReference type="PIRNR" id="PIRNR006250"/>
    </source>
</evidence>
<evidence type="ECO:0000313" key="15">
    <source>
        <dbReference type="EMBL" id="AFJ01460.1"/>
    </source>
</evidence>
<dbReference type="InterPro" id="IPR004393">
    <property type="entry name" value="NadC"/>
</dbReference>
<dbReference type="STRING" id="754477.Q7C_281"/>
<dbReference type="Pfam" id="PF02749">
    <property type="entry name" value="QRPTase_N"/>
    <property type="match status" value="1"/>
</dbReference>
<evidence type="ECO:0000256" key="3">
    <source>
        <dbReference type="ARBA" id="ARBA00009400"/>
    </source>
</evidence>
<evidence type="ECO:0000256" key="11">
    <source>
        <dbReference type="ARBA" id="ARBA00069173"/>
    </source>
</evidence>
<dbReference type="OrthoDB" id="9782546at2"/>
<dbReference type="PANTHER" id="PTHR32179">
    <property type="entry name" value="NICOTINATE-NUCLEOTIDE PYROPHOSPHORYLASE [CARBOXYLATING]"/>
    <property type="match status" value="1"/>
</dbReference>
<feature type="domain" description="Quinolinate phosphoribosyl transferase N-terminal" evidence="14">
    <location>
        <begin position="29"/>
        <end position="112"/>
    </location>
</feature>
<dbReference type="InterPro" id="IPR022412">
    <property type="entry name" value="Quinolinate_PRibosylTrfase_N"/>
</dbReference>
<keyword evidence="8 12" id="KW-0808">Transferase</keyword>
<keyword evidence="16" id="KW-1185">Reference proteome</keyword>
<sequence>MRIENTIPVEFIASQVKLALLEDIGQGDLTAALIPNDKRAVAKLIAREPGVLAGTDWVTQAFQQCSPEITLHWFQHDGSHLQQNDLICEIRGNARAMLSAERTALNFLQTLSGTATLTRRYIEALQGLNTTLLDTRKTIPGLRLAQKYAVRCGGGSNHRFGLFDAILIKENHIQAAGNIQAAVKQARNVNSNVTIELEVENLEELQQGLHAGVDIILLDNFSIETLSTAVELTAGQTLLEASGGITIENIRQIAETGVNRISVGSLTKDVCALDLSMRFN</sequence>
<evidence type="ECO:0000256" key="5">
    <source>
        <dbReference type="ARBA" id="ARBA00011944"/>
    </source>
</evidence>
<evidence type="ECO:0000256" key="4">
    <source>
        <dbReference type="ARBA" id="ARBA00011218"/>
    </source>
</evidence>
<keyword evidence="6" id="KW-0662">Pyridine nucleotide biosynthesis</keyword>
<evidence type="ECO:0000256" key="1">
    <source>
        <dbReference type="ARBA" id="ARBA00003237"/>
    </source>
</evidence>
<comment type="catalytic activity">
    <reaction evidence="10">
        <text>nicotinate beta-D-ribonucleotide + CO2 + diphosphate = quinolinate + 5-phospho-alpha-D-ribose 1-diphosphate + 2 H(+)</text>
        <dbReference type="Rhea" id="RHEA:12733"/>
        <dbReference type="ChEBI" id="CHEBI:15378"/>
        <dbReference type="ChEBI" id="CHEBI:16526"/>
        <dbReference type="ChEBI" id="CHEBI:29959"/>
        <dbReference type="ChEBI" id="CHEBI:33019"/>
        <dbReference type="ChEBI" id="CHEBI:57502"/>
        <dbReference type="ChEBI" id="CHEBI:58017"/>
        <dbReference type="EC" id="2.4.2.19"/>
    </reaction>
</comment>
<dbReference type="InterPro" id="IPR027277">
    <property type="entry name" value="NadC/ModD"/>
</dbReference>
<dbReference type="NCBIfam" id="TIGR00078">
    <property type="entry name" value="nadC"/>
    <property type="match status" value="1"/>
</dbReference>
<protein>
    <recommendedName>
        <fullName evidence="11">Probable nicotinate-nucleotide pyrophosphorylase [carboxylating]</fullName>
        <ecNumber evidence="5">2.4.2.19</ecNumber>
    </recommendedName>
    <alternativeName>
        <fullName evidence="9">Quinolinate phosphoribosyltransferase [decarboxylating]</fullName>
    </alternativeName>
</protein>
<evidence type="ECO:0000256" key="6">
    <source>
        <dbReference type="ARBA" id="ARBA00022642"/>
    </source>
</evidence>
<evidence type="ECO:0000256" key="7">
    <source>
        <dbReference type="ARBA" id="ARBA00022676"/>
    </source>
</evidence>
<keyword evidence="7 12" id="KW-0328">Glycosyltransferase</keyword>
<dbReference type="AlphaFoldDB" id="I1YEW7"/>
<evidence type="ECO:0000259" key="14">
    <source>
        <dbReference type="Pfam" id="PF02749"/>
    </source>
</evidence>
<dbReference type="SUPFAM" id="SSF51690">
    <property type="entry name" value="Nicotinate/Quinolinate PRTase C-terminal domain-like"/>
    <property type="match status" value="1"/>
</dbReference>
<dbReference type="GO" id="GO:0009435">
    <property type="term" value="P:NAD+ biosynthetic process"/>
    <property type="evidence" value="ECO:0007669"/>
    <property type="project" value="UniProtKB-UniPathway"/>
</dbReference>
<dbReference type="InterPro" id="IPR002638">
    <property type="entry name" value="Quinolinate_PRibosylTrfase_C"/>
</dbReference>
<evidence type="ECO:0000256" key="8">
    <source>
        <dbReference type="ARBA" id="ARBA00022679"/>
    </source>
</evidence>
<comment type="function">
    <text evidence="1">Involved in the catabolism of quinolinic acid (QA).</text>
</comment>
<dbReference type="PANTHER" id="PTHR32179:SF3">
    <property type="entry name" value="NICOTINATE-NUCLEOTIDE PYROPHOSPHORYLASE [CARBOXYLATING]"/>
    <property type="match status" value="1"/>
</dbReference>
<comment type="pathway">
    <text evidence="2">Cofactor biosynthesis; NAD(+) biosynthesis; nicotinate D-ribonucleotide from quinolinate: step 1/1.</text>
</comment>
<dbReference type="CDD" id="cd01572">
    <property type="entry name" value="QPRTase"/>
    <property type="match status" value="1"/>
</dbReference>
<dbReference type="GO" id="GO:0034213">
    <property type="term" value="P:quinolinate catabolic process"/>
    <property type="evidence" value="ECO:0007669"/>
    <property type="project" value="TreeGrafter"/>
</dbReference>
<dbReference type="Pfam" id="PF01729">
    <property type="entry name" value="QRPTase_C"/>
    <property type="match status" value="1"/>
</dbReference>
<dbReference type="InterPro" id="IPR037128">
    <property type="entry name" value="Quinolinate_PRibosylTase_N_sf"/>
</dbReference>
<reference evidence="15 16" key="1">
    <citation type="journal article" date="2012" name="J. Bacteriol.">
        <title>Complete genome sequences of Methylophaga sp. strain JAM1 and Methylophaga sp. strain JAM7.</title>
        <authorList>
            <person name="Villeneuve C."/>
            <person name="Martineau C."/>
            <person name="Mauffrey F."/>
            <person name="Villemur R."/>
        </authorList>
    </citation>
    <scope>NUCLEOTIDE SEQUENCE [LARGE SCALE GENOMIC DNA]</scope>
    <source>
        <strain evidence="15 16">JAM7</strain>
    </source>
</reference>
<dbReference type="InterPro" id="IPR013785">
    <property type="entry name" value="Aldolase_TIM"/>
</dbReference>
<dbReference type="Gene3D" id="3.90.1170.20">
    <property type="entry name" value="Quinolinate phosphoribosyl transferase, N-terminal domain"/>
    <property type="match status" value="1"/>
</dbReference>
<evidence type="ECO:0000256" key="2">
    <source>
        <dbReference type="ARBA" id="ARBA00004893"/>
    </source>
</evidence>
<dbReference type="eggNOG" id="COG0157">
    <property type="taxonomic scope" value="Bacteria"/>
</dbReference>
<dbReference type="PATRIC" id="fig|754477.3.peg.279"/>
<comment type="similarity">
    <text evidence="3 12">Belongs to the NadC/ModD family.</text>
</comment>
<dbReference type="SUPFAM" id="SSF54675">
    <property type="entry name" value="Nicotinate/Quinolinate PRTase N-terminal domain-like"/>
    <property type="match status" value="1"/>
</dbReference>
<dbReference type="Gene3D" id="3.20.20.70">
    <property type="entry name" value="Aldolase class I"/>
    <property type="match status" value="1"/>
</dbReference>
<dbReference type="InterPro" id="IPR036068">
    <property type="entry name" value="Nicotinate_pribotase-like_C"/>
</dbReference>
<dbReference type="RefSeq" id="WP_014702910.1">
    <property type="nucleotide sequence ID" value="NC_017856.1"/>
</dbReference>
<dbReference type="PIRSF" id="PIRSF006250">
    <property type="entry name" value="NadC_ModD"/>
    <property type="match status" value="1"/>
</dbReference>
<dbReference type="Proteomes" id="UP000009145">
    <property type="component" value="Chromosome"/>
</dbReference>
<dbReference type="HOGENOM" id="CLU_039622_0_3_6"/>
<accession>I1YEW7</accession>